<dbReference type="AlphaFoldDB" id="A0A7F5RLV8"/>
<dbReference type="KEGG" id="apln:108735514"/>
<protein>
    <submittedName>
        <fullName evidence="4">Uncharacterized protein LOC108735514</fullName>
    </submittedName>
</protein>
<evidence type="ECO:0000313" key="4">
    <source>
        <dbReference type="RefSeq" id="XP_025837008.1"/>
    </source>
</evidence>
<accession>A0A7F5RLV8</accession>
<evidence type="ECO:0000256" key="2">
    <source>
        <dbReference type="SAM" id="Phobius"/>
    </source>
</evidence>
<feature type="compositionally biased region" description="Polar residues" evidence="1">
    <location>
        <begin position="504"/>
        <end position="516"/>
    </location>
</feature>
<organism evidence="3 4">
    <name type="scientific">Agrilus planipennis</name>
    <name type="common">Emerald ash borer</name>
    <name type="synonym">Agrilus marcopoli</name>
    <dbReference type="NCBI Taxonomy" id="224129"/>
    <lineage>
        <taxon>Eukaryota</taxon>
        <taxon>Metazoa</taxon>
        <taxon>Ecdysozoa</taxon>
        <taxon>Arthropoda</taxon>
        <taxon>Hexapoda</taxon>
        <taxon>Insecta</taxon>
        <taxon>Pterygota</taxon>
        <taxon>Neoptera</taxon>
        <taxon>Endopterygota</taxon>
        <taxon>Coleoptera</taxon>
        <taxon>Polyphaga</taxon>
        <taxon>Elateriformia</taxon>
        <taxon>Buprestoidea</taxon>
        <taxon>Buprestidae</taxon>
        <taxon>Agrilinae</taxon>
        <taxon>Agrilus</taxon>
    </lineage>
</organism>
<feature type="region of interest" description="Disordered" evidence="1">
    <location>
        <begin position="476"/>
        <end position="519"/>
    </location>
</feature>
<name>A0A7F5RLV8_AGRPL</name>
<proteinExistence type="predicted"/>
<feature type="compositionally biased region" description="Polar residues" evidence="1">
    <location>
        <begin position="135"/>
        <end position="150"/>
    </location>
</feature>
<feature type="compositionally biased region" description="Basic and acidic residues" evidence="1">
    <location>
        <begin position="364"/>
        <end position="383"/>
    </location>
</feature>
<reference evidence="4" key="1">
    <citation type="submission" date="2025-08" db="UniProtKB">
        <authorList>
            <consortium name="RefSeq"/>
        </authorList>
    </citation>
    <scope>IDENTIFICATION</scope>
    <source>
        <tissue evidence="4">Entire body</tissue>
    </source>
</reference>
<dbReference type="RefSeq" id="XP_025837008.1">
    <property type="nucleotide sequence ID" value="XM_025981223.1"/>
</dbReference>
<dbReference type="GeneID" id="108735514"/>
<feature type="compositionally biased region" description="Basic and acidic residues" evidence="1">
    <location>
        <begin position="478"/>
        <end position="487"/>
    </location>
</feature>
<keyword evidence="3" id="KW-1185">Reference proteome</keyword>
<evidence type="ECO:0000313" key="3">
    <source>
        <dbReference type="Proteomes" id="UP000192223"/>
    </source>
</evidence>
<dbReference type="OrthoDB" id="7663415at2759"/>
<keyword evidence="2" id="KW-0472">Membrane</keyword>
<keyword evidence="2" id="KW-0812">Transmembrane</keyword>
<gene>
    <name evidence="4" type="primary">LOC108735514</name>
</gene>
<keyword evidence="2" id="KW-1133">Transmembrane helix</keyword>
<dbReference type="Proteomes" id="UP000192223">
    <property type="component" value="Unplaced"/>
</dbReference>
<sequence>MSAASKKRPPVRQLSLHGEKQFYKSQKPFKKQSSLDLAIENPKQNRVQSANGRIGDFAKSSVKLAWTEDVSSSESKPSTLIVSKKSSENARNFFRNTKHISIETLHPHQELQKRLEETWKRRRNKPNINIYLTPDNPNTDESSYTENKTASPKIMSPLYPEHLDENTFQKKLKRPSTNAANPISAERSKCKAVVVVPLIESQLDSSKYSTTSENLNQNNDKLFEKCKTTKDIDNAKTASSASESNEKSSMVNVVLKPSTSLRRESFQKKNDITKENFRPPLVRASSVPSKLDKPRFTAHRRRIKSAKNKNKKIFHDGTSDEEEIDFSQERFQKRLHKFIQFSGSEIITMVSLVSPDNTDVEDSIENKKNESKNLSEDHSEKSNYLRKSIKTGLEMSADDVDIGKKKKKDNAEYVKRRKRFCFDSLFHLSVEVSLLLCVPAHISFLLCLSFLGFCTDTYSIFVYRFDNNVGNISAHSTEGAENKESTTSEKLPNDPINDNKPSSEETSTAKENSSPKFDSDKEKQCWELYTKVNQKGVSVTFDTILRGMLTPTEYRLRRRHSLAEVETPNSKNYR</sequence>
<dbReference type="InParanoid" id="A0A7F5RLV8"/>
<feature type="transmembrane region" description="Helical" evidence="2">
    <location>
        <begin position="425"/>
        <end position="453"/>
    </location>
</feature>
<evidence type="ECO:0000256" key="1">
    <source>
        <dbReference type="SAM" id="MobiDB-lite"/>
    </source>
</evidence>
<feature type="region of interest" description="Disordered" evidence="1">
    <location>
        <begin position="128"/>
        <end position="158"/>
    </location>
</feature>
<feature type="region of interest" description="Disordered" evidence="1">
    <location>
        <begin position="1"/>
        <end position="29"/>
    </location>
</feature>
<feature type="region of interest" description="Disordered" evidence="1">
    <location>
        <begin position="359"/>
        <end position="383"/>
    </location>
</feature>
<feature type="compositionally biased region" description="Basic residues" evidence="1">
    <location>
        <begin position="1"/>
        <end position="10"/>
    </location>
</feature>